<evidence type="ECO:0000256" key="2">
    <source>
        <dbReference type="ARBA" id="ARBA00005695"/>
    </source>
</evidence>
<evidence type="ECO:0000259" key="6">
    <source>
        <dbReference type="Pfam" id="PF00496"/>
    </source>
</evidence>
<proteinExistence type="inferred from homology"/>
<dbReference type="PANTHER" id="PTHR30290">
    <property type="entry name" value="PERIPLASMIC BINDING COMPONENT OF ABC TRANSPORTER"/>
    <property type="match status" value="1"/>
</dbReference>
<keyword evidence="5" id="KW-0812">Transmembrane</keyword>
<dbReference type="CDD" id="cd08505">
    <property type="entry name" value="PBP2_NikA_DppA_OppA_like_18"/>
    <property type="match status" value="1"/>
</dbReference>
<protein>
    <submittedName>
        <fullName evidence="7">Peptide ABC transporter substrate-binding protein</fullName>
    </submittedName>
</protein>
<comment type="caution">
    <text evidence="7">The sequence shown here is derived from an EMBL/GenBank/DDBJ whole genome shotgun (WGS) entry which is preliminary data.</text>
</comment>
<dbReference type="Gene3D" id="3.10.105.10">
    <property type="entry name" value="Dipeptide-binding Protein, Domain 3"/>
    <property type="match status" value="1"/>
</dbReference>
<dbReference type="GO" id="GO:0030313">
    <property type="term" value="C:cell envelope"/>
    <property type="evidence" value="ECO:0007669"/>
    <property type="project" value="UniProtKB-SubCell"/>
</dbReference>
<evidence type="ECO:0000256" key="3">
    <source>
        <dbReference type="ARBA" id="ARBA00022448"/>
    </source>
</evidence>
<evidence type="ECO:0000313" key="7">
    <source>
        <dbReference type="EMBL" id="TSH97137.1"/>
    </source>
</evidence>
<feature type="domain" description="Solute-binding protein family 5" evidence="6">
    <location>
        <begin position="176"/>
        <end position="605"/>
    </location>
</feature>
<dbReference type="EMBL" id="VLTJ01000011">
    <property type="protein sequence ID" value="TSH97137.1"/>
    <property type="molecule type" value="Genomic_DNA"/>
</dbReference>
<dbReference type="Proteomes" id="UP000318405">
    <property type="component" value="Unassembled WGS sequence"/>
</dbReference>
<keyword evidence="4" id="KW-0732">Signal</keyword>
<evidence type="ECO:0000313" key="8">
    <source>
        <dbReference type="Proteomes" id="UP000318405"/>
    </source>
</evidence>
<feature type="transmembrane region" description="Helical" evidence="5">
    <location>
        <begin position="706"/>
        <end position="728"/>
    </location>
</feature>
<keyword evidence="8" id="KW-1185">Reference proteome</keyword>
<evidence type="ECO:0000256" key="4">
    <source>
        <dbReference type="ARBA" id="ARBA00022729"/>
    </source>
</evidence>
<dbReference type="Pfam" id="PF00496">
    <property type="entry name" value="SBP_bac_5"/>
    <property type="match status" value="1"/>
</dbReference>
<dbReference type="GO" id="GO:0015833">
    <property type="term" value="P:peptide transport"/>
    <property type="evidence" value="ECO:0007669"/>
    <property type="project" value="TreeGrafter"/>
</dbReference>
<dbReference type="Gene3D" id="3.40.190.10">
    <property type="entry name" value="Periplasmic binding protein-like II"/>
    <property type="match status" value="1"/>
</dbReference>
<organism evidence="7 8">
    <name type="scientific">Verticiella sediminum</name>
    <dbReference type="NCBI Taxonomy" id="1247510"/>
    <lineage>
        <taxon>Bacteria</taxon>
        <taxon>Pseudomonadati</taxon>
        <taxon>Pseudomonadota</taxon>
        <taxon>Betaproteobacteria</taxon>
        <taxon>Burkholderiales</taxon>
        <taxon>Alcaligenaceae</taxon>
        <taxon>Verticiella</taxon>
    </lineage>
</organism>
<evidence type="ECO:0000256" key="5">
    <source>
        <dbReference type="SAM" id="Phobius"/>
    </source>
</evidence>
<comment type="similarity">
    <text evidence="2">Belongs to the bacterial solute-binding protein 5 family.</text>
</comment>
<gene>
    <name evidence="7" type="ORF">FOZ76_07410</name>
</gene>
<sequence length="741" mass="83625">MRRGRSWFFVLLVLLVCLALWAGWRSGLFSRPVNSPYPAGAMATSTLFTAFTQRSPRTLDPAVSYSSDESTYTYAIYQPLYQYHYLKRPYTLVPNAAAAVIEPTLLDAQGNVLPEDAPGENVAESVYDIPIKPGIRYAPHPAFAQDGAGNYRYHALTPETLGDIRTIGAFEHTGTRELTAEDYVYQIRRIANPRVVSPIYAQMSEHIVGMREYGDRLRALDAELRAAGRANAWLDLREHGFDGVQALDAHTLRIRVVGKYPQFSYWLAMSFFAPMPWEAERFYQQPGMAERNLTLKDWPVGTGPYYMANNELNWRIELKRNPYFASLTYPCEGEPQDAAEGRLADCGKPLPFIDRAVFSIEKEAVPLQGKFMQGYYDVPQIERGEYGVAFRVAAEDSPDKAALYAERGLQLPTTVETSIWYMGFNWLDPVVGKGDTPEQEERNRKLRQAISIAVDWEQYVAIFEANQAQVGYGPVPPGVLGHQSGPEGANPYVYDVADGQVQRKSLDEARRLLAEAGYPDGRDAKTGAPLVLHYDAMGGASGARPQYDWMQRQFAKLGIQLEVRSTDYNRFQEKMINGVAQIFMWGWLADYPDAENFLFLLYGPHAKAGQDGENAANYRNPEFDALFDRMKYLDDGPQKEEIIHRMTAIVQRDAPWMFGYYPASGGAYHQWVGNAKPSQMVRNALSYLSIDAELRAAKVQEWNRPVWWPLALLVLLLALLVVPAARLLRRRERATALEALP</sequence>
<dbReference type="AlphaFoldDB" id="A0A556AW32"/>
<reference evidence="7 8" key="1">
    <citation type="submission" date="2019-07" db="EMBL/GenBank/DDBJ databases">
        <title>Qingshengfaniella alkalisoli gen. nov., sp. nov., isolated from saline soil.</title>
        <authorList>
            <person name="Xu L."/>
            <person name="Huang X.-X."/>
            <person name="Sun J.-Q."/>
        </authorList>
    </citation>
    <scope>NUCLEOTIDE SEQUENCE [LARGE SCALE GENOMIC DNA]</scope>
    <source>
        <strain evidence="7 8">DSM 27279</strain>
    </source>
</reference>
<dbReference type="InterPro" id="IPR039424">
    <property type="entry name" value="SBP_5"/>
</dbReference>
<dbReference type="InterPro" id="IPR000914">
    <property type="entry name" value="SBP_5_dom"/>
</dbReference>
<dbReference type="RefSeq" id="WP_143947504.1">
    <property type="nucleotide sequence ID" value="NZ_BAABMB010000002.1"/>
</dbReference>
<keyword evidence="3" id="KW-0813">Transport</keyword>
<accession>A0A556AW32</accession>
<evidence type="ECO:0000256" key="1">
    <source>
        <dbReference type="ARBA" id="ARBA00004196"/>
    </source>
</evidence>
<name>A0A556AW32_9BURK</name>
<dbReference type="OrthoDB" id="9801912at2"/>
<keyword evidence="5" id="KW-0472">Membrane</keyword>
<dbReference type="SUPFAM" id="SSF53850">
    <property type="entry name" value="Periplasmic binding protein-like II"/>
    <property type="match status" value="1"/>
</dbReference>
<dbReference type="GO" id="GO:1904680">
    <property type="term" value="F:peptide transmembrane transporter activity"/>
    <property type="evidence" value="ECO:0007669"/>
    <property type="project" value="TreeGrafter"/>
</dbReference>
<keyword evidence="5" id="KW-1133">Transmembrane helix</keyword>
<dbReference type="PANTHER" id="PTHR30290:SF10">
    <property type="entry name" value="PERIPLASMIC OLIGOPEPTIDE-BINDING PROTEIN-RELATED"/>
    <property type="match status" value="1"/>
</dbReference>
<comment type="subcellular location">
    <subcellularLocation>
        <location evidence="1">Cell envelope</location>
    </subcellularLocation>
</comment>